<dbReference type="RefSeq" id="WP_271276181.1">
    <property type="nucleotide sequence ID" value="NZ_BAABFD010000016.1"/>
</dbReference>
<proteinExistence type="predicted"/>
<reference evidence="1 2" key="1">
    <citation type="submission" date="2022-11" db="EMBL/GenBank/DDBJ databases">
        <title>Nonomuraea corallina sp. nov., a new species of the genus Nonomuraea isolated from sea side sediment in Thai sea.</title>
        <authorList>
            <person name="Ngamcharungchit C."/>
            <person name="Matsumoto A."/>
            <person name="Suriyachadkun C."/>
            <person name="Panbangred W."/>
            <person name="Inahashi Y."/>
            <person name="Intra B."/>
        </authorList>
    </citation>
    <scope>NUCLEOTIDE SEQUENCE [LARGE SCALE GENOMIC DNA]</scope>
    <source>
        <strain evidence="1 2">DSM 43553</strain>
    </source>
</reference>
<dbReference type="EMBL" id="JAPNUD010000021">
    <property type="protein sequence ID" value="MDA0641193.1"/>
    <property type="molecule type" value="Genomic_DNA"/>
</dbReference>
<gene>
    <name evidence="1" type="ORF">OUY24_11240</name>
</gene>
<evidence type="ECO:0000313" key="1">
    <source>
        <dbReference type="EMBL" id="MDA0641193.1"/>
    </source>
</evidence>
<organism evidence="1 2">
    <name type="scientific">Nonomuraea ferruginea</name>
    <dbReference type="NCBI Taxonomy" id="46174"/>
    <lineage>
        <taxon>Bacteria</taxon>
        <taxon>Bacillati</taxon>
        <taxon>Actinomycetota</taxon>
        <taxon>Actinomycetes</taxon>
        <taxon>Streptosporangiales</taxon>
        <taxon>Streptosporangiaceae</taxon>
        <taxon>Nonomuraea</taxon>
    </lineage>
</organism>
<protein>
    <submittedName>
        <fullName evidence="1">Uncharacterized protein</fullName>
    </submittedName>
</protein>
<comment type="caution">
    <text evidence="1">The sequence shown here is derived from an EMBL/GenBank/DDBJ whole genome shotgun (WGS) entry which is preliminary data.</text>
</comment>
<name>A0ABT4SW44_9ACTN</name>
<accession>A0ABT4SW44</accession>
<dbReference type="Proteomes" id="UP001212498">
    <property type="component" value="Unassembled WGS sequence"/>
</dbReference>
<sequence length="240" mass="25854">MPGVDTIDGLTRAVADFDTSGFELPMEEAALARARRSLMETGLLLLGEMPGVRENPLVILRLMDALGLGSLALDWHGGLTMELYTYLRHGTPLESAHWWVGDGRVTAGHLAVLRRLSPITLTLFDGADRPDRDSAMARRVLDTVAAPTLVVAGNAHTGVTPDALGKPMGACLARERPGLESIRIDYGRGSFYAMERRGMDARAAARGLRVVGKELVVGLPEFSEATVPQLPFEARQGKLA</sequence>
<evidence type="ECO:0000313" key="2">
    <source>
        <dbReference type="Proteomes" id="UP001212498"/>
    </source>
</evidence>
<keyword evidence="2" id="KW-1185">Reference proteome</keyword>